<dbReference type="Gene3D" id="3.40.50.300">
    <property type="entry name" value="P-loop containing nucleotide triphosphate hydrolases"/>
    <property type="match status" value="1"/>
</dbReference>
<dbReference type="InterPro" id="IPR051782">
    <property type="entry name" value="ABC_Transporter_VariousFunc"/>
</dbReference>
<keyword evidence="6" id="KW-1185">Reference proteome</keyword>
<feature type="domain" description="ABC transporter" evidence="4">
    <location>
        <begin position="1"/>
        <end position="220"/>
    </location>
</feature>
<dbReference type="HOGENOM" id="CLU_000604_1_2_9"/>
<dbReference type="AlphaFoldDB" id="C0CIE4"/>
<gene>
    <name evidence="5" type="ORF">RUMHYD_00608</name>
</gene>
<dbReference type="SUPFAM" id="SSF52540">
    <property type="entry name" value="P-loop containing nucleoside triphosphate hydrolases"/>
    <property type="match status" value="1"/>
</dbReference>
<dbReference type="InterPro" id="IPR027417">
    <property type="entry name" value="P-loop_NTPase"/>
</dbReference>
<evidence type="ECO:0000313" key="6">
    <source>
        <dbReference type="Proteomes" id="UP000003100"/>
    </source>
</evidence>
<evidence type="ECO:0000256" key="2">
    <source>
        <dbReference type="ARBA" id="ARBA00022741"/>
    </source>
</evidence>
<dbReference type="GO" id="GO:0005524">
    <property type="term" value="F:ATP binding"/>
    <property type="evidence" value="ECO:0007669"/>
    <property type="project" value="UniProtKB-KW"/>
</dbReference>
<dbReference type="Proteomes" id="UP000003100">
    <property type="component" value="Unassembled WGS sequence"/>
</dbReference>
<dbReference type="GO" id="GO:0016887">
    <property type="term" value="F:ATP hydrolysis activity"/>
    <property type="evidence" value="ECO:0007669"/>
    <property type="project" value="InterPro"/>
</dbReference>
<evidence type="ECO:0000256" key="3">
    <source>
        <dbReference type="ARBA" id="ARBA00022840"/>
    </source>
</evidence>
<reference evidence="5 6" key="1">
    <citation type="submission" date="2009-01" db="EMBL/GenBank/DDBJ databases">
        <authorList>
            <person name="Fulton L."/>
            <person name="Clifton S."/>
            <person name="Fulton B."/>
            <person name="Xu J."/>
            <person name="Minx P."/>
            <person name="Pepin K.H."/>
            <person name="Johnson M."/>
            <person name="Bhonagiri V."/>
            <person name="Nash W.E."/>
            <person name="Mardis E.R."/>
            <person name="Wilson R.K."/>
        </authorList>
    </citation>
    <scope>NUCLEOTIDE SEQUENCE [LARGE SCALE GENOMIC DNA]</scope>
    <source>
        <strain evidence="6">DSM 10507 / JCM 14656 / S5a33</strain>
    </source>
</reference>
<evidence type="ECO:0000259" key="4">
    <source>
        <dbReference type="PROSITE" id="PS50893"/>
    </source>
</evidence>
<dbReference type="EMBL" id="ACBZ01000023">
    <property type="protein sequence ID" value="EEG50442.1"/>
    <property type="molecule type" value="Genomic_DNA"/>
</dbReference>
<evidence type="ECO:0000256" key="1">
    <source>
        <dbReference type="ARBA" id="ARBA00022448"/>
    </source>
</evidence>
<keyword evidence="2" id="KW-0547">Nucleotide-binding</keyword>
<protein>
    <recommendedName>
        <fullName evidence="4">ABC transporter domain-containing protein</fullName>
    </recommendedName>
</protein>
<keyword evidence="3" id="KW-0067">ATP-binding</keyword>
<dbReference type="PROSITE" id="PS00211">
    <property type="entry name" value="ABC_TRANSPORTER_1"/>
    <property type="match status" value="1"/>
</dbReference>
<accession>C0CIE4</accession>
<dbReference type="InterPro" id="IPR003439">
    <property type="entry name" value="ABC_transporter-like_ATP-bd"/>
</dbReference>
<evidence type="ECO:0000313" key="5">
    <source>
        <dbReference type="EMBL" id="EEG50442.1"/>
    </source>
</evidence>
<organism evidence="5 6">
    <name type="scientific">Blautia hydrogenotrophica (strain DSM 10507 / JCM 14656 / S5a33)</name>
    <name type="common">Ruminococcus hydrogenotrophicus</name>
    <dbReference type="NCBI Taxonomy" id="476272"/>
    <lineage>
        <taxon>Bacteria</taxon>
        <taxon>Bacillati</taxon>
        <taxon>Bacillota</taxon>
        <taxon>Clostridia</taxon>
        <taxon>Lachnospirales</taxon>
        <taxon>Lachnospiraceae</taxon>
        <taxon>Blautia</taxon>
    </lineage>
</organism>
<sequence length="235" mass="26840">MKIINLEKRVGQFVLQIDHLEIEEGCIHGLIGGNGSGKTTLMKLIMGILSPDSGHIEYEGLNMREITMTSQRPYLLHDTVYENIVYPLKIRGTRPDREKIGAYLESCGMAGKERQAARSLSSGEQQKVSMIRALCFHPRFVMIDETLSNLDPDSVEFFEKQILRTREIEGNTWMLISHSLSHIARLCDRVHVFYKGKVVQSGPAREVLFHSEVPEVRHFLRGEILSESAFDRRNE</sequence>
<dbReference type="PANTHER" id="PTHR42939:SF1">
    <property type="entry name" value="ABC TRANSPORTER ATP-BINDING PROTEIN ALBC-RELATED"/>
    <property type="match status" value="1"/>
</dbReference>
<proteinExistence type="predicted"/>
<dbReference type="InterPro" id="IPR017871">
    <property type="entry name" value="ABC_transporter-like_CS"/>
</dbReference>
<dbReference type="SMART" id="SM00382">
    <property type="entry name" value="AAA"/>
    <property type="match status" value="1"/>
</dbReference>
<dbReference type="PROSITE" id="PS50893">
    <property type="entry name" value="ABC_TRANSPORTER_2"/>
    <property type="match status" value="1"/>
</dbReference>
<dbReference type="Pfam" id="PF00005">
    <property type="entry name" value="ABC_tran"/>
    <property type="match status" value="1"/>
</dbReference>
<dbReference type="InterPro" id="IPR003593">
    <property type="entry name" value="AAA+_ATPase"/>
</dbReference>
<reference evidence="5 6" key="2">
    <citation type="submission" date="2009-02" db="EMBL/GenBank/DDBJ databases">
        <title>Draft genome sequence of Blautia hydrogenotrophica DSM 10507 (Ruminococcus hydrogenotrophicus DSM 10507).</title>
        <authorList>
            <person name="Sudarsanam P."/>
            <person name="Ley R."/>
            <person name="Guruge J."/>
            <person name="Turnbaugh P.J."/>
            <person name="Mahowald M."/>
            <person name="Liep D."/>
            <person name="Gordon J."/>
        </authorList>
    </citation>
    <scope>NUCLEOTIDE SEQUENCE [LARGE SCALE GENOMIC DNA]</scope>
    <source>
        <strain evidence="6">DSM 10507 / JCM 14656 / S5a33</strain>
    </source>
</reference>
<name>C0CIE4_BLAHS</name>
<dbReference type="PANTHER" id="PTHR42939">
    <property type="entry name" value="ABC TRANSPORTER ATP-BINDING PROTEIN ALBC-RELATED"/>
    <property type="match status" value="1"/>
</dbReference>
<dbReference type="RefSeq" id="WP_005945959.1">
    <property type="nucleotide sequence ID" value="NZ_CP136423.1"/>
</dbReference>
<dbReference type="eggNOG" id="COG3842">
    <property type="taxonomic scope" value="Bacteria"/>
</dbReference>
<keyword evidence="1" id="KW-0813">Transport</keyword>
<dbReference type="PATRIC" id="fig|476272.21.peg.3615"/>
<dbReference type="GeneID" id="86821841"/>